<protein>
    <recommendedName>
        <fullName evidence="3">Lipoprotein</fullName>
    </recommendedName>
</protein>
<sequence length="99" mass="11323">MFRIFFIAFSFTLVVGCSSKQAQQLGLVGGDVNGYAQNMSNEQLCGVYLNERASNQTRVAIAAEWKRRKLSHAYCEEKANEWYATKFAKWLTMQEDAKK</sequence>
<evidence type="ECO:0008006" key="3">
    <source>
        <dbReference type="Google" id="ProtNLM"/>
    </source>
</evidence>
<evidence type="ECO:0000313" key="1">
    <source>
        <dbReference type="EMBL" id="GAD29782.1"/>
    </source>
</evidence>
<dbReference type="PROSITE" id="PS51257">
    <property type="entry name" value="PROKAR_LIPOPROTEIN"/>
    <property type="match status" value="1"/>
</dbReference>
<gene>
    <name evidence="1" type="ORF">PLEI_1435</name>
</gene>
<accession>A0A0U1P5B7</accession>
<name>A0A0U1P5B7_PHOLE</name>
<organism evidence="1 2">
    <name type="scientific">Photobacterium leiognathi lrivu.4.1</name>
    <dbReference type="NCBI Taxonomy" id="1248232"/>
    <lineage>
        <taxon>Bacteria</taxon>
        <taxon>Pseudomonadati</taxon>
        <taxon>Pseudomonadota</taxon>
        <taxon>Gammaproteobacteria</taxon>
        <taxon>Vibrionales</taxon>
        <taxon>Vibrionaceae</taxon>
        <taxon>Photobacterium</taxon>
    </lineage>
</organism>
<reference evidence="2" key="1">
    <citation type="submission" date="2012-12" db="EMBL/GenBank/DDBJ databases">
        <title>Genome Sequence of Photobacterium leiognathi lrivu.4.1.</title>
        <authorList>
            <person name="Urbanczyk H."/>
            <person name="Ogura Y."/>
            <person name="Hayashi T."/>
            <person name="Dunlap P.V."/>
        </authorList>
    </citation>
    <scope>NUCLEOTIDE SEQUENCE [LARGE SCALE GENOMIC DNA]</scope>
    <source>
        <strain evidence="2">lrivu.4.1</strain>
    </source>
</reference>
<proteinExistence type="predicted"/>
<dbReference type="RefSeq" id="WP_023932302.1">
    <property type="nucleotide sequence ID" value="NZ_DF196819.1"/>
</dbReference>
<dbReference type="eggNOG" id="ENOG5031NKW">
    <property type="taxonomic scope" value="Bacteria"/>
</dbReference>
<dbReference type="EMBL" id="DF196819">
    <property type="protein sequence ID" value="GAD29782.1"/>
    <property type="molecule type" value="Genomic_DNA"/>
</dbReference>
<dbReference type="AlphaFoldDB" id="A0A0U1P5B7"/>
<dbReference type="Proteomes" id="UP000030675">
    <property type="component" value="Unassembled WGS sequence"/>
</dbReference>
<evidence type="ECO:0000313" key="2">
    <source>
        <dbReference type="Proteomes" id="UP000030675"/>
    </source>
</evidence>
<dbReference type="HOGENOM" id="CLU_172633_0_0_6"/>